<dbReference type="GO" id="GO:0032259">
    <property type="term" value="P:methylation"/>
    <property type="evidence" value="ECO:0007669"/>
    <property type="project" value="UniProtKB-KW"/>
</dbReference>
<reference evidence="7 8" key="1">
    <citation type="submission" date="2016-11" db="EMBL/GenBank/DDBJ databases">
        <authorList>
            <person name="Jaros S."/>
            <person name="Januszkiewicz K."/>
            <person name="Wedrychowicz H."/>
        </authorList>
    </citation>
    <scope>NUCLEOTIDE SEQUENCE [LARGE SCALE GENOMIC DNA]</scope>
    <source>
        <strain evidence="7 8">DSM 5091</strain>
    </source>
</reference>
<evidence type="ECO:0000313" key="7">
    <source>
        <dbReference type="EMBL" id="SHI96962.1"/>
    </source>
</evidence>
<dbReference type="GO" id="GO:0016279">
    <property type="term" value="F:protein-lysine N-methyltransferase activity"/>
    <property type="evidence" value="ECO:0007669"/>
    <property type="project" value="RHEA"/>
</dbReference>
<comment type="function">
    <text evidence="6">Methylates ribosomal protein L11.</text>
</comment>
<feature type="binding site" evidence="6">
    <location>
        <position position="241"/>
    </location>
    <ligand>
        <name>S-adenosyl-L-methionine</name>
        <dbReference type="ChEBI" id="CHEBI:59789"/>
    </ligand>
</feature>
<dbReference type="InterPro" id="IPR050078">
    <property type="entry name" value="Ribosomal_L11_MeTrfase_PrmA"/>
</dbReference>
<keyword evidence="4 6" id="KW-0808">Transferase</keyword>
<dbReference type="InterPro" id="IPR004498">
    <property type="entry name" value="Ribosomal_PrmA_MeTrfase"/>
</dbReference>
<dbReference type="CDD" id="cd02440">
    <property type="entry name" value="AdoMet_MTases"/>
    <property type="match status" value="1"/>
</dbReference>
<keyword evidence="7" id="KW-0689">Ribosomal protein</keyword>
<keyword evidence="5 6" id="KW-0949">S-adenosyl-L-methionine</keyword>
<keyword evidence="3 6" id="KW-0489">Methyltransferase</keyword>
<dbReference type="RefSeq" id="WP_072906919.1">
    <property type="nucleotide sequence ID" value="NZ_FQZT01000003.1"/>
</dbReference>
<feature type="binding site" evidence="6">
    <location>
        <position position="199"/>
    </location>
    <ligand>
        <name>S-adenosyl-L-methionine</name>
        <dbReference type="ChEBI" id="CHEBI:59789"/>
    </ligand>
</feature>
<name>A0A1M6FH78_MALRU</name>
<dbReference type="PANTHER" id="PTHR43648:SF1">
    <property type="entry name" value="ELECTRON TRANSFER FLAVOPROTEIN BETA SUBUNIT LYSINE METHYLTRANSFERASE"/>
    <property type="match status" value="1"/>
</dbReference>
<dbReference type="Gene3D" id="3.40.50.150">
    <property type="entry name" value="Vaccinia Virus protein VP39"/>
    <property type="match status" value="1"/>
</dbReference>
<dbReference type="SUPFAM" id="SSF53335">
    <property type="entry name" value="S-adenosyl-L-methionine-dependent methyltransferases"/>
    <property type="match status" value="1"/>
</dbReference>
<evidence type="ECO:0000256" key="6">
    <source>
        <dbReference type="HAMAP-Rule" id="MF_00735"/>
    </source>
</evidence>
<organism evidence="7 8">
    <name type="scientific">Malonomonas rubra DSM 5091</name>
    <dbReference type="NCBI Taxonomy" id="1122189"/>
    <lineage>
        <taxon>Bacteria</taxon>
        <taxon>Pseudomonadati</taxon>
        <taxon>Thermodesulfobacteriota</taxon>
        <taxon>Desulfuromonadia</taxon>
        <taxon>Desulfuromonadales</taxon>
        <taxon>Geopsychrobacteraceae</taxon>
        <taxon>Malonomonas</taxon>
    </lineage>
</organism>
<evidence type="ECO:0000256" key="3">
    <source>
        <dbReference type="ARBA" id="ARBA00022603"/>
    </source>
</evidence>
<comment type="subcellular location">
    <subcellularLocation>
        <location evidence="6">Cytoplasm</location>
    </subcellularLocation>
</comment>
<evidence type="ECO:0000256" key="1">
    <source>
        <dbReference type="ARBA" id="ARBA00009741"/>
    </source>
</evidence>
<evidence type="ECO:0000256" key="4">
    <source>
        <dbReference type="ARBA" id="ARBA00022679"/>
    </source>
</evidence>
<comment type="similarity">
    <text evidence="1 6">Belongs to the methyltransferase superfamily. PrmA family.</text>
</comment>
<feature type="binding site" evidence="6">
    <location>
        <position position="177"/>
    </location>
    <ligand>
        <name>S-adenosyl-L-methionine</name>
        <dbReference type="ChEBI" id="CHEBI:59789"/>
    </ligand>
</feature>
<dbReference type="NCBIfam" id="TIGR00406">
    <property type="entry name" value="prmA"/>
    <property type="match status" value="1"/>
</dbReference>
<dbReference type="PANTHER" id="PTHR43648">
    <property type="entry name" value="ELECTRON TRANSFER FLAVOPROTEIN BETA SUBUNIT LYSINE METHYLTRANSFERASE"/>
    <property type="match status" value="1"/>
</dbReference>
<dbReference type="GO" id="GO:0005737">
    <property type="term" value="C:cytoplasm"/>
    <property type="evidence" value="ECO:0007669"/>
    <property type="project" value="UniProtKB-SubCell"/>
</dbReference>
<keyword evidence="2 6" id="KW-0963">Cytoplasm</keyword>
<evidence type="ECO:0000256" key="5">
    <source>
        <dbReference type="ARBA" id="ARBA00022691"/>
    </source>
</evidence>
<protein>
    <recommendedName>
        <fullName evidence="6">Ribosomal protein L11 methyltransferase</fullName>
        <shortName evidence="6">L11 Mtase</shortName>
        <ecNumber evidence="6">2.1.1.-</ecNumber>
    </recommendedName>
</protein>
<dbReference type="PIRSF" id="PIRSF000401">
    <property type="entry name" value="RPL11_MTase"/>
    <property type="match status" value="1"/>
</dbReference>
<proteinExistence type="inferred from homology"/>
<dbReference type="Pfam" id="PF06325">
    <property type="entry name" value="PrmA"/>
    <property type="match status" value="1"/>
</dbReference>
<dbReference type="GO" id="GO:0005840">
    <property type="term" value="C:ribosome"/>
    <property type="evidence" value="ECO:0007669"/>
    <property type="project" value="UniProtKB-KW"/>
</dbReference>
<feature type="binding site" evidence="6">
    <location>
        <position position="153"/>
    </location>
    <ligand>
        <name>S-adenosyl-L-methionine</name>
        <dbReference type="ChEBI" id="CHEBI:59789"/>
    </ligand>
</feature>
<gene>
    <name evidence="6" type="primary">prmA</name>
    <name evidence="7" type="ORF">SAMN02745165_01285</name>
</gene>
<keyword evidence="7" id="KW-0687">Ribonucleoprotein</keyword>
<dbReference type="EC" id="2.1.1.-" evidence="6"/>
<evidence type="ECO:0000256" key="2">
    <source>
        <dbReference type="ARBA" id="ARBA00022490"/>
    </source>
</evidence>
<dbReference type="Proteomes" id="UP000184171">
    <property type="component" value="Unassembled WGS sequence"/>
</dbReference>
<keyword evidence="8" id="KW-1185">Reference proteome</keyword>
<accession>A0A1M6FH78</accession>
<comment type="catalytic activity">
    <reaction evidence="6">
        <text>L-lysyl-[protein] + 3 S-adenosyl-L-methionine = N(6),N(6),N(6)-trimethyl-L-lysyl-[protein] + 3 S-adenosyl-L-homocysteine + 3 H(+)</text>
        <dbReference type="Rhea" id="RHEA:54192"/>
        <dbReference type="Rhea" id="RHEA-COMP:9752"/>
        <dbReference type="Rhea" id="RHEA-COMP:13826"/>
        <dbReference type="ChEBI" id="CHEBI:15378"/>
        <dbReference type="ChEBI" id="CHEBI:29969"/>
        <dbReference type="ChEBI" id="CHEBI:57856"/>
        <dbReference type="ChEBI" id="CHEBI:59789"/>
        <dbReference type="ChEBI" id="CHEBI:61961"/>
    </reaction>
</comment>
<dbReference type="AlphaFoldDB" id="A0A1M6FH78"/>
<dbReference type="HAMAP" id="MF_00735">
    <property type="entry name" value="Methyltr_PrmA"/>
    <property type="match status" value="1"/>
</dbReference>
<dbReference type="STRING" id="1122189.SAMN02745165_01285"/>
<dbReference type="EMBL" id="FQZT01000003">
    <property type="protein sequence ID" value="SHI96962.1"/>
    <property type="molecule type" value="Genomic_DNA"/>
</dbReference>
<evidence type="ECO:0000313" key="8">
    <source>
        <dbReference type="Proteomes" id="UP000184171"/>
    </source>
</evidence>
<dbReference type="InterPro" id="IPR029063">
    <property type="entry name" value="SAM-dependent_MTases_sf"/>
</dbReference>
<sequence length="305" mass="33907">MDNEWVVIEIDMPGRWVELAGAVVAELGAGGTVVEERQLDTFVVPDEDLDPEKSYCLKVYFEEIANISSLKETIEQELAELPALLAEQFNVSEPKQVHMEDWAENWKQNFSTMRIGSRLVIHPSWEDYQTENGEVAIEIDPGMAFGTGTHGTTMLCLKTIADLLAADNPPSDMLDVGTGSGILALGAAALGCPKILANDIDPLACRVATENVVKNGYQDCIEISSQPLEELPGEYDLLVANILAEENIRLKNDFLEHLRPGGWLVLSGILREKESLVRQGFADLPLESYPTEFQDEWICLLYRRK</sequence>
<dbReference type="OrthoDB" id="9785995at2"/>